<evidence type="ECO:0000256" key="4">
    <source>
        <dbReference type="ARBA" id="ARBA00023136"/>
    </source>
</evidence>
<feature type="transmembrane region" description="Helical" evidence="5">
    <location>
        <begin position="241"/>
        <end position="263"/>
    </location>
</feature>
<comment type="subcellular location">
    <subcellularLocation>
        <location evidence="1">Membrane</location>
        <topology evidence="1">Multi-pass membrane protein</topology>
    </subcellularLocation>
</comment>
<feature type="transmembrane region" description="Helical" evidence="5">
    <location>
        <begin position="275"/>
        <end position="297"/>
    </location>
</feature>
<dbReference type="GO" id="GO:0004984">
    <property type="term" value="F:olfactory receptor activity"/>
    <property type="evidence" value="ECO:0007669"/>
    <property type="project" value="TreeGrafter"/>
</dbReference>
<dbReference type="AlphaFoldDB" id="A0AAD4N990"/>
<name>A0AAD4N990_9BILA</name>
<accession>A0AAD4N990</accession>
<dbReference type="Pfam" id="PF10292">
    <property type="entry name" value="7TM_GPCR_Srab"/>
    <property type="match status" value="1"/>
</dbReference>
<evidence type="ECO:0000256" key="3">
    <source>
        <dbReference type="ARBA" id="ARBA00022989"/>
    </source>
</evidence>
<gene>
    <name evidence="6" type="ORF">DdX_05616</name>
</gene>
<dbReference type="InterPro" id="IPR051080">
    <property type="entry name" value="Nematode_rcpt-like_serp_alpha"/>
</dbReference>
<protein>
    <submittedName>
        <fullName evidence="6">Serpentine type 7TM GPCR receptor class ab chemoreceptor domain-containing protein</fullName>
    </submittedName>
</protein>
<feature type="transmembrane region" description="Helical" evidence="5">
    <location>
        <begin position="25"/>
        <end position="44"/>
    </location>
</feature>
<evidence type="ECO:0000256" key="2">
    <source>
        <dbReference type="ARBA" id="ARBA00022692"/>
    </source>
</evidence>
<dbReference type="InterPro" id="IPR019408">
    <property type="entry name" value="7TM_GPCR_serpentine_rcpt_Srab"/>
</dbReference>
<dbReference type="Proteomes" id="UP001201812">
    <property type="component" value="Unassembled WGS sequence"/>
</dbReference>
<proteinExistence type="predicted"/>
<keyword evidence="6" id="KW-0675">Receptor</keyword>
<evidence type="ECO:0000313" key="7">
    <source>
        <dbReference type="Proteomes" id="UP001201812"/>
    </source>
</evidence>
<evidence type="ECO:0000313" key="6">
    <source>
        <dbReference type="EMBL" id="KAI1720233.1"/>
    </source>
</evidence>
<reference evidence="6" key="1">
    <citation type="submission" date="2022-01" db="EMBL/GenBank/DDBJ databases">
        <title>Genome Sequence Resource for Two Populations of Ditylenchus destructor, the Migratory Endoparasitic Phytonematode.</title>
        <authorList>
            <person name="Zhang H."/>
            <person name="Lin R."/>
            <person name="Xie B."/>
        </authorList>
    </citation>
    <scope>NUCLEOTIDE SEQUENCE</scope>
    <source>
        <strain evidence="6">BazhouSP</strain>
    </source>
</reference>
<organism evidence="6 7">
    <name type="scientific">Ditylenchus destructor</name>
    <dbReference type="NCBI Taxonomy" id="166010"/>
    <lineage>
        <taxon>Eukaryota</taxon>
        <taxon>Metazoa</taxon>
        <taxon>Ecdysozoa</taxon>
        <taxon>Nematoda</taxon>
        <taxon>Chromadorea</taxon>
        <taxon>Rhabditida</taxon>
        <taxon>Tylenchina</taxon>
        <taxon>Tylenchomorpha</taxon>
        <taxon>Sphaerularioidea</taxon>
        <taxon>Anguinidae</taxon>
        <taxon>Anguininae</taxon>
        <taxon>Ditylenchus</taxon>
    </lineage>
</organism>
<keyword evidence="7" id="KW-1185">Reference proteome</keyword>
<feature type="transmembrane region" description="Helical" evidence="5">
    <location>
        <begin position="56"/>
        <end position="81"/>
    </location>
</feature>
<evidence type="ECO:0000256" key="5">
    <source>
        <dbReference type="SAM" id="Phobius"/>
    </source>
</evidence>
<sequence length="353" mass="41417">MSDSDAENCDLAANLSKNFPTRIHHVQHMFGCVLGLAALIYFVLNPKKMPHLFLGATRIITWWLIGFLILHNSCLLIITIWEEVLYFTYVDKCDLLIQTWKCLILRIPTISSIIAMSFIHLVLLLDRFLETFFPQWCAVKARPNAHIIVPFSLLCFVAPLTVLVFYSENMLDYKFYCVASSSTNNNRLMIIYALLFTIDLLCSIGFFFILRKSFSRLKRNEHGFVVNRKLKMRTDIASTRFTLVETSIRCVLFGIFLLSNFLFRQLIPFDDFIQLSSWIDGFYIIQWYGVCLGLLLYNWRPFLIGHSNTHEVDANEERNIHFKQLNVQWNVRNKPCLKWTPCFVYLPYDQLWA</sequence>
<keyword evidence="2 5" id="KW-0812">Transmembrane</keyword>
<dbReference type="PANTHER" id="PTHR31357">
    <property type="entry name" value="SERPENTINE RECEPTOR CLASS ALPHA-10"/>
    <property type="match status" value="1"/>
</dbReference>
<feature type="transmembrane region" description="Helical" evidence="5">
    <location>
        <begin position="103"/>
        <end position="125"/>
    </location>
</feature>
<dbReference type="EMBL" id="JAKKPZ010000006">
    <property type="protein sequence ID" value="KAI1720233.1"/>
    <property type="molecule type" value="Genomic_DNA"/>
</dbReference>
<evidence type="ECO:0000256" key="1">
    <source>
        <dbReference type="ARBA" id="ARBA00004141"/>
    </source>
</evidence>
<keyword evidence="4 5" id="KW-0472">Membrane</keyword>
<dbReference type="PANTHER" id="PTHR31357:SF20">
    <property type="entry name" value="SERPENTINE RECEPTOR CLASS BETA-18"/>
    <property type="match status" value="1"/>
</dbReference>
<keyword evidence="3 5" id="KW-1133">Transmembrane helix</keyword>
<feature type="transmembrane region" description="Helical" evidence="5">
    <location>
        <begin position="189"/>
        <end position="210"/>
    </location>
</feature>
<comment type="caution">
    <text evidence="6">The sequence shown here is derived from an EMBL/GenBank/DDBJ whole genome shotgun (WGS) entry which is preliminary data.</text>
</comment>
<feature type="transmembrane region" description="Helical" evidence="5">
    <location>
        <begin position="145"/>
        <end position="166"/>
    </location>
</feature>
<dbReference type="GO" id="GO:0016020">
    <property type="term" value="C:membrane"/>
    <property type="evidence" value="ECO:0007669"/>
    <property type="project" value="UniProtKB-SubCell"/>
</dbReference>